<proteinExistence type="predicted"/>
<dbReference type="PANTHER" id="PTHR42813">
    <property type="entry name" value="ZINC-TYPE ALCOHOL DEHYDROGENASE-LIKE"/>
    <property type="match status" value="1"/>
</dbReference>
<accession>A0A3A4KCW9</accession>
<evidence type="ECO:0000313" key="6">
    <source>
        <dbReference type="EMBL" id="RJO70675.1"/>
    </source>
</evidence>
<dbReference type="GO" id="GO:0008270">
    <property type="term" value="F:zinc ion binding"/>
    <property type="evidence" value="ECO:0007669"/>
    <property type="project" value="InterPro"/>
</dbReference>
<evidence type="ECO:0000256" key="1">
    <source>
        <dbReference type="ARBA" id="ARBA00001947"/>
    </source>
</evidence>
<dbReference type="GO" id="GO:0016491">
    <property type="term" value="F:oxidoreductase activity"/>
    <property type="evidence" value="ECO:0007669"/>
    <property type="project" value="UniProtKB-KW"/>
</dbReference>
<dbReference type="SUPFAM" id="SSF50129">
    <property type="entry name" value="GroES-like"/>
    <property type="match status" value="1"/>
</dbReference>
<organism evidence="6 7">
    <name type="scientific">Nocardia panacis</name>
    <dbReference type="NCBI Taxonomy" id="2340916"/>
    <lineage>
        <taxon>Bacteria</taxon>
        <taxon>Bacillati</taxon>
        <taxon>Actinomycetota</taxon>
        <taxon>Actinomycetes</taxon>
        <taxon>Mycobacteriales</taxon>
        <taxon>Nocardiaceae</taxon>
        <taxon>Nocardia</taxon>
    </lineage>
</organism>
<keyword evidence="2" id="KW-0479">Metal-binding</keyword>
<dbReference type="SUPFAM" id="SSF51735">
    <property type="entry name" value="NAD(P)-binding Rossmann-fold domains"/>
    <property type="match status" value="1"/>
</dbReference>
<dbReference type="OrthoDB" id="241504at2"/>
<dbReference type="InterPro" id="IPR002328">
    <property type="entry name" value="ADH_Zn_CS"/>
</dbReference>
<dbReference type="RefSeq" id="WP_120043732.1">
    <property type="nucleotide sequence ID" value="NZ_QZFU01000036.1"/>
</dbReference>
<dbReference type="PANTHER" id="PTHR42813:SF7">
    <property type="entry name" value="ALCOHOL DEHYDROGENASE (ZN-DEPENDENT)-RELATED"/>
    <property type="match status" value="1"/>
</dbReference>
<keyword evidence="3" id="KW-0862">Zinc</keyword>
<dbReference type="Gene3D" id="3.40.50.720">
    <property type="entry name" value="NAD(P)-binding Rossmann-like Domain"/>
    <property type="match status" value="1"/>
</dbReference>
<dbReference type="Proteomes" id="UP000266677">
    <property type="component" value="Unassembled WGS sequence"/>
</dbReference>
<dbReference type="InterPro" id="IPR036291">
    <property type="entry name" value="NAD(P)-bd_dom_sf"/>
</dbReference>
<dbReference type="InterPro" id="IPR013154">
    <property type="entry name" value="ADH-like_N"/>
</dbReference>
<gene>
    <name evidence="6" type="ORF">D5S18_26055</name>
</gene>
<dbReference type="InterPro" id="IPR011032">
    <property type="entry name" value="GroES-like_sf"/>
</dbReference>
<evidence type="ECO:0000256" key="4">
    <source>
        <dbReference type="ARBA" id="ARBA00023002"/>
    </source>
</evidence>
<evidence type="ECO:0000313" key="7">
    <source>
        <dbReference type="Proteomes" id="UP000266677"/>
    </source>
</evidence>
<comment type="cofactor">
    <cofactor evidence="1">
        <name>Zn(2+)</name>
        <dbReference type="ChEBI" id="CHEBI:29105"/>
    </cofactor>
</comment>
<name>A0A3A4KCW9_9NOCA</name>
<keyword evidence="4" id="KW-0560">Oxidoreductase</keyword>
<comment type="caution">
    <text evidence="6">The sequence shown here is derived from an EMBL/GenBank/DDBJ whole genome shotgun (WGS) entry which is preliminary data.</text>
</comment>
<dbReference type="PROSITE" id="PS00059">
    <property type="entry name" value="ADH_ZINC"/>
    <property type="match status" value="1"/>
</dbReference>
<dbReference type="Gene3D" id="3.90.180.10">
    <property type="entry name" value="Medium-chain alcohol dehydrogenases, catalytic domain"/>
    <property type="match status" value="1"/>
</dbReference>
<evidence type="ECO:0000256" key="3">
    <source>
        <dbReference type="ARBA" id="ARBA00022833"/>
    </source>
</evidence>
<feature type="domain" description="Alcohol dehydrogenase-like N-terminal" evidence="5">
    <location>
        <begin position="25"/>
        <end position="136"/>
    </location>
</feature>
<dbReference type="AlphaFoldDB" id="A0A3A4KCW9"/>
<reference evidence="6 7" key="1">
    <citation type="submission" date="2018-09" db="EMBL/GenBank/DDBJ databases">
        <title>YIM PH21274 draft genome.</title>
        <authorList>
            <person name="Miao C."/>
        </authorList>
    </citation>
    <scope>NUCLEOTIDE SEQUENCE [LARGE SCALE GENOMIC DNA]</scope>
    <source>
        <strain evidence="6 7">YIM PH 21724</strain>
    </source>
</reference>
<dbReference type="EMBL" id="QZFU01000036">
    <property type="protein sequence ID" value="RJO70675.1"/>
    <property type="molecule type" value="Genomic_DNA"/>
</dbReference>
<evidence type="ECO:0000256" key="2">
    <source>
        <dbReference type="ARBA" id="ARBA00022723"/>
    </source>
</evidence>
<protein>
    <submittedName>
        <fullName evidence="6">Dehydrogenase</fullName>
    </submittedName>
</protein>
<keyword evidence="7" id="KW-1185">Reference proteome</keyword>
<dbReference type="Pfam" id="PF08240">
    <property type="entry name" value="ADH_N"/>
    <property type="match status" value="1"/>
</dbReference>
<sequence>MRSLWFVEPGRTEWREVPTPALENDGQALVTPVVAGRCPFDVPVLSGATPLRGDFAFGHEAVGKVVAIGDAVAGVRPGDLVVVPPEICCGECGRCLRGWTAHCEAVPHGATYGLAVAGDWGGLFDDVVRVPYADAMLIRVPPELDPYECVAVGDTVGVAHDLAVRYVRGEGRTRVLMLSHGSTGLLVVACAFVHGADYVVYVDRNAENRALAANLGAVALSEPPDLAAGWFDLVVDASAGNVEWLRRGIELSAPEARVQSLGGIFGATTVPAYEMYVQGVTLRIARANNVPNIGPALDSIAAGLVTPSLFYSDIVAWNDLPEAILEPGRKIVSRHDDQA</sequence>
<evidence type="ECO:0000259" key="5">
    <source>
        <dbReference type="Pfam" id="PF08240"/>
    </source>
</evidence>